<feature type="transmembrane region" description="Helical" evidence="17">
    <location>
        <begin position="163"/>
        <end position="188"/>
    </location>
</feature>
<protein>
    <recommendedName>
        <fullName evidence="16">Heme sensor protein HssS</fullName>
        <ecNumber evidence="3">2.7.13.3</ecNumber>
    </recommendedName>
</protein>
<evidence type="ECO:0000313" key="21">
    <source>
        <dbReference type="Proteomes" id="UP000321491"/>
    </source>
</evidence>
<dbReference type="InterPro" id="IPR004358">
    <property type="entry name" value="Sig_transdc_His_kin-like_C"/>
</dbReference>
<dbReference type="InterPro" id="IPR036890">
    <property type="entry name" value="HATPase_C_sf"/>
</dbReference>
<evidence type="ECO:0000256" key="10">
    <source>
        <dbReference type="ARBA" id="ARBA00022840"/>
    </source>
</evidence>
<reference evidence="20 21" key="1">
    <citation type="submission" date="2019-07" db="EMBL/GenBank/DDBJ databases">
        <title>Whole genome shotgun sequence of Cerasibacillus quisquiliarum NBRC 102429.</title>
        <authorList>
            <person name="Hosoyama A."/>
            <person name="Uohara A."/>
            <person name="Ohji S."/>
            <person name="Ichikawa N."/>
        </authorList>
    </citation>
    <scope>NUCLEOTIDE SEQUENCE [LARGE SCALE GENOMIC DNA]</scope>
    <source>
        <strain evidence="20 21">NBRC 102429</strain>
    </source>
</reference>
<dbReference type="Pfam" id="PF00512">
    <property type="entry name" value="HisKA"/>
    <property type="match status" value="1"/>
</dbReference>
<dbReference type="InterPro" id="IPR005467">
    <property type="entry name" value="His_kinase_dom"/>
</dbReference>
<comment type="function">
    <text evidence="15">Member of the two-component regulatory system HssS/HssR involved in intracellular heme homeostasis and tempering of staphylococcal virulence. HssS functions as a heme sensor histidine kinase which is autophosphorylated at a histidine residue and transfers its phosphate group to an aspartate residue of HssR. HssR/HssS activates the expression of hrtAB, an efflux pump, in response to extracellular heme, hemin, hemoglobin or blood.</text>
</comment>
<evidence type="ECO:0000256" key="4">
    <source>
        <dbReference type="ARBA" id="ARBA00022475"/>
    </source>
</evidence>
<dbReference type="AlphaFoldDB" id="A0A511UYE9"/>
<comment type="subcellular location">
    <subcellularLocation>
        <location evidence="2">Cell membrane</location>
        <topology evidence="2">Multi-pass membrane protein</topology>
    </subcellularLocation>
</comment>
<dbReference type="Gene3D" id="3.30.565.10">
    <property type="entry name" value="Histidine kinase-like ATPase, C-terminal domain"/>
    <property type="match status" value="1"/>
</dbReference>
<dbReference type="SMART" id="SM00388">
    <property type="entry name" value="HisKA"/>
    <property type="match status" value="1"/>
</dbReference>
<feature type="transmembrane region" description="Helical" evidence="17">
    <location>
        <begin position="6"/>
        <end position="27"/>
    </location>
</feature>
<evidence type="ECO:0000256" key="6">
    <source>
        <dbReference type="ARBA" id="ARBA00022679"/>
    </source>
</evidence>
<evidence type="ECO:0000256" key="12">
    <source>
        <dbReference type="ARBA" id="ARBA00023012"/>
    </source>
</evidence>
<dbReference type="FunFam" id="1.10.287.130:FF:000001">
    <property type="entry name" value="Two-component sensor histidine kinase"/>
    <property type="match status" value="1"/>
</dbReference>
<keyword evidence="11 17" id="KW-1133">Transmembrane helix</keyword>
<keyword evidence="10" id="KW-0067">ATP-binding</keyword>
<keyword evidence="9 20" id="KW-0418">Kinase</keyword>
<dbReference type="FunFam" id="3.30.565.10:FF:000006">
    <property type="entry name" value="Sensor histidine kinase WalK"/>
    <property type="match status" value="1"/>
</dbReference>
<dbReference type="SUPFAM" id="SSF47384">
    <property type="entry name" value="Homodimeric domain of signal transducing histidine kinase"/>
    <property type="match status" value="1"/>
</dbReference>
<dbReference type="InterPro" id="IPR003661">
    <property type="entry name" value="HisK_dim/P_dom"/>
</dbReference>
<dbReference type="InterPro" id="IPR050398">
    <property type="entry name" value="HssS/ArlS-like"/>
</dbReference>
<evidence type="ECO:0000256" key="14">
    <source>
        <dbReference type="ARBA" id="ARBA00023136"/>
    </source>
</evidence>
<keyword evidence="8" id="KW-0547">Nucleotide-binding</keyword>
<evidence type="ECO:0000256" key="9">
    <source>
        <dbReference type="ARBA" id="ARBA00022777"/>
    </source>
</evidence>
<feature type="domain" description="HAMP" evidence="19">
    <location>
        <begin position="185"/>
        <end position="237"/>
    </location>
</feature>
<evidence type="ECO:0000256" key="8">
    <source>
        <dbReference type="ARBA" id="ARBA00022741"/>
    </source>
</evidence>
<dbReference type="PROSITE" id="PS50885">
    <property type="entry name" value="HAMP"/>
    <property type="match status" value="1"/>
</dbReference>
<evidence type="ECO:0000256" key="16">
    <source>
        <dbReference type="ARBA" id="ARBA00040841"/>
    </source>
</evidence>
<evidence type="ECO:0000256" key="5">
    <source>
        <dbReference type="ARBA" id="ARBA00022553"/>
    </source>
</evidence>
<keyword evidence="13" id="KW-0843">Virulence</keyword>
<evidence type="ECO:0000256" key="3">
    <source>
        <dbReference type="ARBA" id="ARBA00012438"/>
    </source>
</evidence>
<dbReference type="GO" id="GO:0005886">
    <property type="term" value="C:plasma membrane"/>
    <property type="evidence" value="ECO:0007669"/>
    <property type="project" value="UniProtKB-SubCell"/>
</dbReference>
<dbReference type="InterPro" id="IPR003660">
    <property type="entry name" value="HAMP_dom"/>
</dbReference>
<evidence type="ECO:0000256" key="1">
    <source>
        <dbReference type="ARBA" id="ARBA00000085"/>
    </source>
</evidence>
<dbReference type="InterPro" id="IPR003594">
    <property type="entry name" value="HATPase_dom"/>
</dbReference>
<keyword evidence="4" id="KW-1003">Cell membrane</keyword>
<evidence type="ECO:0000259" key="19">
    <source>
        <dbReference type="PROSITE" id="PS50885"/>
    </source>
</evidence>
<dbReference type="SMART" id="SM00387">
    <property type="entry name" value="HATPase_c"/>
    <property type="match status" value="1"/>
</dbReference>
<keyword evidence="21" id="KW-1185">Reference proteome</keyword>
<dbReference type="Proteomes" id="UP000321491">
    <property type="component" value="Unassembled WGS sequence"/>
</dbReference>
<dbReference type="SUPFAM" id="SSF55874">
    <property type="entry name" value="ATPase domain of HSP90 chaperone/DNA topoisomerase II/histidine kinase"/>
    <property type="match status" value="1"/>
</dbReference>
<dbReference type="PRINTS" id="PR00344">
    <property type="entry name" value="BCTRLSENSOR"/>
</dbReference>
<evidence type="ECO:0000259" key="18">
    <source>
        <dbReference type="PROSITE" id="PS50109"/>
    </source>
</evidence>
<dbReference type="Pfam" id="PF02518">
    <property type="entry name" value="HATPase_c"/>
    <property type="match status" value="1"/>
</dbReference>
<dbReference type="Pfam" id="PF00672">
    <property type="entry name" value="HAMP"/>
    <property type="match status" value="1"/>
</dbReference>
<organism evidence="20 21">
    <name type="scientific">Cerasibacillus quisquiliarum</name>
    <dbReference type="NCBI Taxonomy" id="227865"/>
    <lineage>
        <taxon>Bacteria</taxon>
        <taxon>Bacillati</taxon>
        <taxon>Bacillota</taxon>
        <taxon>Bacilli</taxon>
        <taxon>Bacillales</taxon>
        <taxon>Bacillaceae</taxon>
        <taxon>Cerasibacillus</taxon>
    </lineage>
</organism>
<dbReference type="Gene3D" id="1.10.287.130">
    <property type="match status" value="1"/>
</dbReference>
<feature type="domain" description="Histidine kinase" evidence="18">
    <location>
        <begin position="245"/>
        <end position="460"/>
    </location>
</feature>
<sequence length="471" mass="53768">MRTLYVRIMMTTMMIMIMSALISFIVANTYYHHFLKQENDEKITEIAKNVVEIYEESDFTDIGDYLSTLTVLGYQFYLVDQRGNSELFGASFRKYNIDHGTVESVLAGNTYHGIRDNPRKLFVTGFFDNELLNTIGIPVERNGEKLALFVRPNTVQQFGEMRIFLAVSIVVMLVVSFLFIVISTSFIVRPIKKLTEATKKIAAGNYHLKLDVHRRDEIGRLANHFSKMSQSLAETEQSRQEFVSNVSHEIQSPLTSIQGFSQALREHDIPEDMRQHYLSIIEKESKRLSSLSKQLLTLSFLNKGLDDEAIQPFDIAKQLREVVSSTEYQWRQKEITIELDISSSTVTGYPQLMELVWMNLVTNAIRYTDSQGIITLTTKQNQTTVIVTVEDTGIGISKEHLPHLFERFYKVDKARTRTDNSTGLGLAIVKEIIELHEGTIMVESERGEGTIFQVTIPKVFSPSQDGHPVDR</sequence>
<evidence type="ECO:0000313" key="20">
    <source>
        <dbReference type="EMBL" id="GEN31659.1"/>
    </source>
</evidence>
<gene>
    <name evidence="20" type="ORF">CQU01_18970</name>
</gene>
<dbReference type="Gene3D" id="6.10.340.10">
    <property type="match status" value="1"/>
</dbReference>
<keyword evidence="5" id="KW-0597">Phosphoprotein</keyword>
<evidence type="ECO:0000256" key="7">
    <source>
        <dbReference type="ARBA" id="ARBA00022692"/>
    </source>
</evidence>
<dbReference type="GO" id="GO:0000155">
    <property type="term" value="F:phosphorelay sensor kinase activity"/>
    <property type="evidence" value="ECO:0007669"/>
    <property type="project" value="InterPro"/>
</dbReference>
<evidence type="ECO:0000256" key="15">
    <source>
        <dbReference type="ARBA" id="ARBA00037219"/>
    </source>
</evidence>
<evidence type="ECO:0000256" key="2">
    <source>
        <dbReference type="ARBA" id="ARBA00004651"/>
    </source>
</evidence>
<dbReference type="RefSeq" id="WP_146938049.1">
    <property type="nucleotide sequence ID" value="NZ_BJXW01000021.1"/>
</dbReference>
<dbReference type="PANTHER" id="PTHR45528:SF11">
    <property type="entry name" value="HISTIDINE KINASE"/>
    <property type="match status" value="1"/>
</dbReference>
<dbReference type="EMBL" id="BJXW01000021">
    <property type="protein sequence ID" value="GEN31659.1"/>
    <property type="molecule type" value="Genomic_DNA"/>
</dbReference>
<keyword evidence="12" id="KW-0902">Two-component regulatory system</keyword>
<dbReference type="SUPFAM" id="SSF158472">
    <property type="entry name" value="HAMP domain-like"/>
    <property type="match status" value="1"/>
</dbReference>
<dbReference type="PANTHER" id="PTHR45528">
    <property type="entry name" value="SENSOR HISTIDINE KINASE CPXA"/>
    <property type="match status" value="1"/>
</dbReference>
<dbReference type="CDD" id="cd00082">
    <property type="entry name" value="HisKA"/>
    <property type="match status" value="1"/>
</dbReference>
<accession>A0A511UYE9</accession>
<dbReference type="EC" id="2.7.13.3" evidence="3"/>
<keyword evidence="6" id="KW-0808">Transferase</keyword>
<dbReference type="OrthoDB" id="9813151at2"/>
<dbReference type="CDD" id="cd06225">
    <property type="entry name" value="HAMP"/>
    <property type="match status" value="1"/>
</dbReference>
<dbReference type="PROSITE" id="PS50109">
    <property type="entry name" value="HIS_KIN"/>
    <property type="match status" value="1"/>
</dbReference>
<proteinExistence type="predicted"/>
<comment type="catalytic activity">
    <reaction evidence="1">
        <text>ATP + protein L-histidine = ADP + protein N-phospho-L-histidine.</text>
        <dbReference type="EC" id="2.7.13.3"/>
    </reaction>
</comment>
<dbReference type="InterPro" id="IPR036097">
    <property type="entry name" value="HisK_dim/P_sf"/>
</dbReference>
<dbReference type="SMART" id="SM00304">
    <property type="entry name" value="HAMP"/>
    <property type="match status" value="1"/>
</dbReference>
<evidence type="ECO:0000256" key="13">
    <source>
        <dbReference type="ARBA" id="ARBA00023026"/>
    </source>
</evidence>
<evidence type="ECO:0000256" key="11">
    <source>
        <dbReference type="ARBA" id="ARBA00022989"/>
    </source>
</evidence>
<dbReference type="GO" id="GO:0005524">
    <property type="term" value="F:ATP binding"/>
    <property type="evidence" value="ECO:0007669"/>
    <property type="project" value="UniProtKB-KW"/>
</dbReference>
<keyword evidence="7 17" id="KW-0812">Transmembrane</keyword>
<keyword evidence="14 17" id="KW-0472">Membrane</keyword>
<evidence type="ECO:0000256" key="17">
    <source>
        <dbReference type="SAM" id="Phobius"/>
    </source>
</evidence>
<name>A0A511UYE9_9BACI</name>
<comment type="caution">
    <text evidence="20">The sequence shown here is derived from an EMBL/GenBank/DDBJ whole genome shotgun (WGS) entry which is preliminary data.</text>
</comment>